<sequence length="321" mass="34164">MARFADKRDNEDSLAVRAAWLHYAAGLTQSEVANRLGITSVKAHRLIARANQNGAVKVTIEGDIAECVTLERRLESDYGLTYAEVVPDLHEQGLPLKALGMAGAGFLQREIENFHGGVIGIGHGRTLAAAVKEMARLDAGRVRFVSLLGGVTRNYAANPHDVMHRLTEKTGAAAYVMPIPLFANTMEDREVLLSQRGVREIFELAAGADPMVVGIGTVEPDAQLVASHMIEAAEIAEVRELGGVGEVLGHFFDKTGKALETSLSARTLSPGLDAMKGRRIVAIAGGKNKVGAIAAVMKSGLLSGLITDERTAQALLRDNLA</sequence>
<evidence type="ECO:0000256" key="3">
    <source>
        <dbReference type="ARBA" id="ARBA00023125"/>
    </source>
</evidence>
<organism evidence="6 7">
    <name type="scientific">Rhizobium tumorigenes</name>
    <dbReference type="NCBI Taxonomy" id="2041385"/>
    <lineage>
        <taxon>Bacteria</taxon>
        <taxon>Pseudomonadati</taxon>
        <taxon>Pseudomonadota</taxon>
        <taxon>Alphaproteobacteria</taxon>
        <taxon>Hyphomicrobiales</taxon>
        <taxon>Rhizobiaceae</taxon>
        <taxon>Rhizobium/Agrobacterium group</taxon>
        <taxon>Rhizobium</taxon>
    </lineage>
</organism>
<reference evidence="6 7" key="1">
    <citation type="journal article" date="2018" name="Sci. Rep.">
        <title>Rhizobium tumorigenes sp. nov., a novel plant tumorigenic bacterium isolated from cane gall tumors on thornless blackberry.</title>
        <authorList>
            <person name="Kuzmanovi N."/>
            <person name="Smalla K."/>
            <person name="Gronow S."/>
            <person name="PuBawska J."/>
        </authorList>
    </citation>
    <scope>NUCLEOTIDE SEQUENCE [LARGE SCALE GENOMIC DNA]</scope>
    <source>
        <strain evidence="6 7">1078</strain>
    </source>
</reference>
<keyword evidence="7" id="KW-1185">Reference proteome</keyword>
<dbReference type="InterPro" id="IPR036388">
    <property type="entry name" value="WH-like_DNA-bd_sf"/>
</dbReference>
<dbReference type="InterPro" id="IPR007324">
    <property type="entry name" value="Sugar-bd_dom_put"/>
</dbReference>
<feature type="domain" description="Sugar-binding" evidence="5">
    <location>
        <begin position="64"/>
        <end position="317"/>
    </location>
</feature>
<dbReference type="Gene3D" id="3.40.50.1360">
    <property type="match status" value="1"/>
</dbReference>
<keyword evidence="2" id="KW-0805">Transcription regulation</keyword>
<dbReference type="InterPro" id="IPR037171">
    <property type="entry name" value="NagB/RpiA_transferase-like"/>
</dbReference>
<geneLocation type="plasmid" evidence="6 7">
    <name>unnamed2</name>
</geneLocation>
<evidence type="ECO:0000313" key="6">
    <source>
        <dbReference type="EMBL" id="WFR99114.1"/>
    </source>
</evidence>
<dbReference type="PANTHER" id="PTHR34294:SF1">
    <property type="entry name" value="TRANSCRIPTIONAL REGULATOR LSRR"/>
    <property type="match status" value="1"/>
</dbReference>
<dbReference type="KEGG" id="rtu:PR017_26075"/>
<evidence type="ECO:0000259" key="5">
    <source>
        <dbReference type="Pfam" id="PF04198"/>
    </source>
</evidence>
<keyword evidence="4" id="KW-0804">Transcription</keyword>
<dbReference type="Pfam" id="PF04198">
    <property type="entry name" value="Sugar-bind"/>
    <property type="match status" value="1"/>
</dbReference>
<reference evidence="7" key="2">
    <citation type="journal article" date="2023" name="MicrobiologyOpen">
        <title>Genomics of the tumorigenes clade of the family Rhizobiaceae and description of Rhizobium rhododendri sp. nov.</title>
        <authorList>
            <person name="Kuzmanovic N."/>
            <person name="diCenzo G.C."/>
            <person name="Bunk B."/>
            <person name="Sproeer C."/>
            <person name="Fruehling A."/>
            <person name="Neumann-Schaal M."/>
            <person name="Overmann J."/>
            <person name="Smalla K."/>
        </authorList>
    </citation>
    <scope>NUCLEOTIDE SEQUENCE [LARGE SCALE GENOMIC DNA]</scope>
    <source>
        <strain evidence="7">1078</strain>
        <plasmid evidence="7">unnamed2</plasmid>
    </source>
</reference>
<dbReference type="RefSeq" id="WP_111221003.1">
    <property type="nucleotide sequence ID" value="NZ_CP117259.1"/>
</dbReference>
<keyword evidence="3" id="KW-0238">DNA-binding</keyword>
<evidence type="ECO:0000256" key="4">
    <source>
        <dbReference type="ARBA" id="ARBA00023163"/>
    </source>
</evidence>
<dbReference type="GO" id="GO:0030246">
    <property type="term" value="F:carbohydrate binding"/>
    <property type="evidence" value="ECO:0007669"/>
    <property type="project" value="InterPro"/>
</dbReference>
<dbReference type="Gene3D" id="1.10.10.10">
    <property type="entry name" value="Winged helix-like DNA-binding domain superfamily/Winged helix DNA-binding domain"/>
    <property type="match status" value="1"/>
</dbReference>
<evidence type="ECO:0000256" key="2">
    <source>
        <dbReference type="ARBA" id="ARBA00023015"/>
    </source>
</evidence>
<dbReference type="PANTHER" id="PTHR34294">
    <property type="entry name" value="TRANSCRIPTIONAL REGULATOR-RELATED"/>
    <property type="match status" value="1"/>
</dbReference>
<dbReference type="GO" id="GO:0003677">
    <property type="term" value="F:DNA binding"/>
    <property type="evidence" value="ECO:0007669"/>
    <property type="project" value="UniProtKB-KW"/>
</dbReference>
<keyword evidence="6" id="KW-0614">Plasmid</keyword>
<gene>
    <name evidence="6" type="ORF">PR017_26075</name>
</gene>
<comment type="similarity">
    <text evidence="1">Belongs to the SorC transcriptional regulatory family.</text>
</comment>
<proteinExistence type="inferred from homology"/>
<evidence type="ECO:0000256" key="1">
    <source>
        <dbReference type="ARBA" id="ARBA00010466"/>
    </source>
</evidence>
<dbReference type="AlphaFoldDB" id="A0AAF1KX41"/>
<dbReference type="EMBL" id="CP117259">
    <property type="protein sequence ID" value="WFR99114.1"/>
    <property type="molecule type" value="Genomic_DNA"/>
</dbReference>
<protein>
    <submittedName>
        <fullName evidence="6">Sugar-binding transcriptional regulator</fullName>
    </submittedName>
</protein>
<dbReference type="SUPFAM" id="SSF100950">
    <property type="entry name" value="NagB/RpiA/CoA transferase-like"/>
    <property type="match status" value="1"/>
</dbReference>
<dbReference type="Proteomes" id="UP000249499">
    <property type="component" value="Plasmid unnamed2"/>
</dbReference>
<name>A0AAF1KX41_9HYPH</name>
<accession>A0AAF1KX41</accession>
<dbReference type="InterPro" id="IPR051054">
    <property type="entry name" value="SorC_transcr_regulators"/>
</dbReference>
<evidence type="ECO:0000313" key="7">
    <source>
        <dbReference type="Proteomes" id="UP000249499"/>
    </source>
</evidence>